<name>A0A1I8QEP4_STOCA</name>
<evidence type="ECO:0000256" key="5">
    <source>
        <dbReference type="ARBA" id="ARBA00023002"/>
    </source>
</evidence>
<evidence type="ECO:0000256" key="6">
    <source>
        <dbReference type="ARBA" id="ARBA00023027"/>
    </source>
</evidence>
<dbReference type="InterPro" id="IPR006109">
    <property type="entry name" value="G3P_DH_NAD-dep_C"/>
</dbReference>
<reference evidence="9" key="1">
    <citation type="submission" date="2020-05" db="UniProtKB">
        <authorList>
            <consortium name="EnsemblMetazoa"/>
        </authorList>
    </citation>
    <scope>IDENTIFICATION</scope>
    <source>
        <strain evidence="9">USDA</strain>
    </source>
</reference>
<dbReference type="UniPathway" id="UPA00086"/>
<dbReference type="EnsemblMetazoa" id="SCAU016427-RA">
    <property type="protein sequence ID" value="SCAU016427-PA"/>
    <property type="gene ID" value="SCAU016427"/>
</dbReference>
<dbReference type="GO" id="GO:0006650">
    <property type="term" value="P:glycerophospholipid metabolic process"/>
    <property type="evidence" value="ECO:0007669"/>
    <property type="project" value="UniProtKB-UniPathway"/>
</dbReference>
<evidence type="ECO:0000256" key="3">
    <source>
        <dbReference type="ARBA" id="ARBA00011009"/>
    </source>
</evidence>
<dbReference type="STRING" id="35570.A0A1I8QEP4"/>
<comment type="catalytic activity">
    <reaction evidence="7">
        <text>sn-glycerol 3-phosphate + NAD(+) = dihydroxyacetone phosphate + NADH + H(+)</text>
        <dbReference type="Rhea" id="RHEA:11092"/>
        <dbReference type="ChEBI" id="CHEBI:15378"/>
        <dbReference type="ChEBI" id="CHEBI:57540"/>
        <dbReference type="ChEBI" id="CHEBI:57597"/>
        <dbReference type="ChEBI" id="CHEBI:57642"/>
        <dbReference type="ChEBI" id="CHEBI:57945"/>
        <dbReference type="EC" id="1.1.1.8"/>
    </reaction>
</comment>
<dbReference type="Gene3D" id="1.10.1040.10">
    <property type="entry name" value="N-(1-d-carboxylethyl)-l-norvaline Dehydrogenase, domain 2"/>
    <property type="match status" value="1"/>
</dbReference>
<dbReference type="PRINTS" id="PR00077">
    <property type="entry name" value="GPDHDRGNASE"/>
</dbReference>
<dbReference type="GO" id="GO:0005975">
    <property type="term" value="P:carbohydrate metabolic process"/>
    <property type="evidence" value="ECO:0007669"/>
    <property type="project" value="InterPro"/>
</dbReference>
<accession>A0A1I8QEP4</accession>
<dbReference type="Pfam" id="PF07479">
    <property type="entry name" value="NAD_Gly3P_dh_C"/>
    <property type="match status" value="1"/>
</dbReference>
<evidence type="ECO:0000259" key="8">
    <source>
        <dbReference type="Pfam" id="PF07479"/>
    </source>
</evidence>
<dbReference type="EC" id="1.1.1.8" evidence="4"/>
<evidence type="ECO:0000256" key="4">
    <source>
        <dbReference type="ARBA" id="ARBA00013218"/>
    </source>
</evidence>
<gene>
    <name evidence="9" type="primary">106094004</name>
</gene>
<dbReference type="GO" id="GO:0141152">
    <property type="term" value="F:glycerol-3-phosphate dehydrogenase (NAD+) activity"/>
    <property type="evidence" value="ECO:0007669"/>
    <property type="project" value="UniProtKB-EC"/>
</dbReference>
<dbReference type="VEuPathDB" id="VectorBase:SCAU016427"/>
<dbReference type="SUPFAM" id="SSF48179">
    <property type="entry name" value="6-phosphogluconate dehydrogenase C-terminal domain-like"/>
    <property type="match status" value="1"/>
</dbReference>
<comment type="pathway">
    <text evidence="2">Phospholipid metabolism; alpha-glycerophosphate cycle.</text>
</comment>
<evidence type="ECO:0000256" key="1">
    <source>
        <dbReference type="ARBA" id="ARBA00005189"/>
    </source>
</evidence>
<dbReference type="InterPro" id="IPR008927">
    <property type="entry name" value="6-PGluconate_DH-like_C_sf"/>
</dbReference>
<comment type="pathway">
    <text evidence="1">Lipid metabolism.</text>
</comment>
<sequence length="134" mass="14873">FSYIAAQPPSMFYATYSNSLSHIIAFTSGLLDGLEANENTKSACLQFGLIEMMRFIDVFYPGCKLSTFFESCGIADVMSVSSRSRNRRLGELVVKTGHTVEYLESKLMGGEKVLEPITIKAVNTMLQQKGLQKK</sequence>
<comment type="similarity">
    <text evidence="3">Belongs to the NAD-dependent glycerol-3-phosphate dehydrogenase family.</text>
</comment>
<keyword evidence="6" id="KW-0520">NAD</keyword>
<dbReference type="InterPro" id="IPR006168">
    <property type="entry name" value="G3P_DH_NAD-dep"/>
</dbReference>
<proteinExistence type="inferred from homology"/>
<evidence type="ECO:0000256" key="7">
    <source>
        <dbReference type="ARBA" id="ARBA00048683"/>
    </source>
</evidence>
<protein>
    <recommendedName>
        <fullName evidence="4">glycerol-3-phosphate dehydrogenase (NAD(+))</fullName>
        <ecNumber evidence="4">1.1.1.8</ecNumber>
    </recommendedName>
</protein>
<dbReference type="FunFam" id="1.10.1040.10:FF:000004">
    <property type="entry name" value="Glycerol-3-phosphate dehydrogenase [NAD(+)]"/>
    <property type="match status" value="1"/>
</dbReference>
<organism evidence="9 10">
    <name type="scientific">Stomoxys calcitrans</name>
    <name type="common">Stable fly</name>
    <name type="synonym">Conops calcitrans</name>
    <dbReference type="NCBI Taxonomy" id="35570"/>
    <lineage>
        <taxon>Eukaryota</taxon>
        <taxon>Metazoa</taxon>
        <taxon>Ecdysozoa</taxon>
        <taxon>Arthropoda</taxon>
        <taxon>Hexapoda</taxon>
        <taxon>Insecta</taxon>
        <taxon>Pterygota</taxon>
        <taxon>Neoptera</taxon>
        <taxon>Endopterygota</taxon>
        <taxon>Diptera</taxon>
        <taxon>Brachycera</taxon>
        <taxon>Muscomorpha</taxon>
        <taxon>Muscoidea</taxon>
        <taxon>Muscidae</taxon>
        <taxon>Stomoxys</taxon>
    </lineage>
</organism>
<dbReference type="PANTHER" id="PTHR11728">
    <property type="entry name" value="GLYCEROL-3-PHOSPHATE DEHYDROGENASE"/>
    <property type="match status" value="1"/>
</dbReference>
<feature type="domain" description="Glycerol-3-phosphate dehydrogenase NAD-dependent C-terminal" evidence="8">
    <location>
        <begin position="19"/>
        <end position="131"/>
    </location>
</feature>
<dbReference type="GO" id="GO:0006072">
    <property type="term" value="P:glycerol-3-phosphate metabolic process"/>
    <property type="evidence" value="ECO:0007669"/>
    <property type="project" value="InterPro"/>
</dbReference>
<dbReference type="AlphaFoldDB" id="A0A1I8QEP4"/>
<evidence type="ECO:0000313" key="9">
    <source>
        <dbReference type="EnsemblMetazoa" id="SCAU016427-PA"/>
    </source>
</evidence>
<evidence type="ECO:0000313" key="10">
    <source>
        <dbReference type="Proteomes" id="UP000095300"/>
    </source>
</evidence>
<dbReference type="GO" id="GO:0005829">
    <property type="term" value="C:cytosol"/>
    <property type="evidence" value="ECO:0007669"/>
    <property type="project" value="TreeGrafter"/>
</dbReference>
<dbReference type="Proteomes" id="UP000095300">
    <property type="component" value="Unassembled WGS sequence"/>
</dbReference>
<dbReference type="PANTHER" id="PTHR11728:SF8">
    <property type="entry name" value="GLYCEROL-3-PHOSPHATE DEHYDROGENASE [NAD(+)]-RELATED"/>
    <property type="match status" value="1"/>
</dbReference>
<keyword evidence="5" id="KW-0560">Oxidoreductase</keyword>
<dbReference type="InterPro" id="IPR013328">
    <property type="entry name" value="6PGD_dom2"/>
</dbReference>
<evidence type="ECO:0000256" key="2">
    <source>
        <dbReference type="ARBA" id="ARBA00005192"/>
    </source>
</evidence>
<keyword evidence="10" id="KW-1185">Reference proteome</keyword>